<feature type="transmembrane region" description="Helical" evidence="9">
    <location>
        <begin position="49"/>
        <end position="70"/>
    </location>
</feature>
<feature type="transmembrane region" description="Helical" evidence="9">
    <location>
        <begin position="103"/>
        <end position="122"/>
    </location>
</feature>
<dbReference type="GO" id="GO:0006857">
    <property type="term" value="P:oligopeptide transport"/>
    <property type="evidence" value="ECO:0007669"/>
    <property type="project" value="InterPro"/>
</dbReference>
<evidence type="ECO:0000256" key="2">
    <source>
        <dbReference type="ARBA" id="ARBA00022448"/>
    </source>
</evidence>
<comment type="similarity">
    <text evidence="8">Belongs to the major facilitator superfamily. Proton-dependent oligopeptide transporter (POT/PTR) (TC 2.A.17) family.</text>
</comment>
<dbReference type="InterPro" id="IPR000109">
    <property type="entry name" value="POT_fam"/>
</dbReference>
<dbReference type="InterPro" id="IPR020846">
    <property type="entry name" value="MFS_dom"/>
</dbReference>
<dbReference type="GO" id="GO:1904680">
    <property type="term" value="F:peptide transmembrane transporter activity"/>
    <property type="evidence" value="ECO:0007669"/>
    <property type="project" value="InterPro"/>
</dbReference>
<evidence type="ECO:0000256" key="5">
    <source>
        <dbReference type="ARBA" id="ARBA00022856"/>
    </source>
</evidence>
<keyword evidence="4 8" id="KW-0812">Transmembrane</keyword>
<reference evidence="11 12" key="1">
    <citation type="submission" date="2019-03" db="EMBL/GenBank/DDBJ databases">
        <title>Wolbachia endosymbiont of Haematobia irritans wIrr.</title>
        <authorList>
            <person name="Parry R.H."/>
            <person name="Asgari S."/>
        </authorList>
    </citation>
    <scope>NUCLEOTIDE SEQUENCE [LARGE SCALE GENOMIC DNA]</scope>
    <source>
        <strain evidence="12">wIrr</strain>
    </source>
</reference>
<protein>
    <submittedName>
        <fullName evidence="11">MFS transporter</fullName>
    </submittedName>
</protein>
<feature type="transmembrane region" description="Helical" evidence="9">
    <location>
        <begin position="407"/>
        <end position="434"/>
    </location>
</feature>
<dbReference type="RefSeq" id="WP_155968386.1">
    <property type="nucleotide sequence ID" value="NZ_CP037426.1"/>
</dbReference>
<feature type="transmembrane region" description="Helical" evidence="9">
    <location>
        <begin position="210"/>
        <end position="232"/>
    </location>
</feature>
<dbReference type="PROSITE" id="PS50850">
    <property type="entry name" value="MFS"/>
    <property type="match status" value="1"/>
</dbReference>
<feature type="transmembrane region" description="Helical" evidence="9">
    <location>
        <begin position="24"/>
        <end position="43"/>
    </location>
</feature>
<feature type="transmembrane region" description="Helical" evidence="9">
    <location>
        <begin position="79"/>
        <end position="97"/>
    </location>
</feature>
<dbReference type="GO" id="GO:0005886">
    <property type="term" value="C:plasma membrane"/>
    <property type="evidence" value="ECO:0007669"/>
    <property type="project" value="UniProtKB-SubCell"/>
</dbReference>
<feature type="domain" description="Major facilitator superfamily (MFS) profile" evidence="10">
    <location>
        <begin position="1"/>
        <end position="477"/>
    </location>
</feature>
<dbReference type="Proteomes" id="UP000422744">
    <property type="component" value="Chromosome"/>
</dbReference>
<dbReference type="InterPro" id="IPR050171">
    <property type="entry name" value="MFS_Transporters"/>
</dbReference>
<dbReference type="PROSITE" id="PS01023">
    <property type="entry name" value="PTR2_2"/>
    <property type="match status" value="1"/>
</dbReference>
<evidence type="ECO:0000256" key="3">
    <source>
        <dbReference type="ARBA" id="ARBA00022475"/>
    </source>
</evidence>
<keyword evidence="6 9" id="KW-1133">Transmembrane helix</keyword>
<dbReference type="Gene3D" id="1.20.1250.20">
    <property type="entry name" value="MFS general substrate transporter like domains"/>
    <property type="match status" value="1"/>
</dbReference>
<dbReference type="InterPro" id="IPR036259">
    <property type="entry name" value="MFS_trans_sf"/>
</dbReference>
<evidence type="ECO:0000256" key="8">
    <source>
        <dbReference type="RuleBase" id="RU003755"/>
    </source>
</evidence>
<keyword evidence="3" id="KW-1003">Cell membrane</keyword>
<sequence length="488" mass="53995">MDQKTDKFPQFLKMLCFVEMWERFSYYGMRALLVLFLTSHLGFTDERAFTIYSLFAATGYAIPILGGFLADKLMGFRNMVLLGGIVMIAGHACMSLVKFEPGLLYLGLSLIAIGTGMFKGNVTNLLSSCYGKDDPERSRGFTLFYVGVNIGAILASISCGYVAHLFGWHYGFGLAGIGMSIGLIFFLKFQNLLGDSGLSPYPELMNKRILGIKIFGIVLIGSFLSSSIIAKMLIHSEFFTNMLIFIGITALGIFIYIISKLSAEQRRKLVALSILVVFFLCFFALEMQLGSLVNLFTERNVINNVLGITIPASISQAINPLSIIIFGFLFGTYMKFKQKYATSMFTLGLLTMAMCFFTLYIGCLNSNIEGKVEYLYLIIAISFMGLGELCIAPLVQEQATTLAPKNLRGVVMGIVMLSLAFSNLAGVAISKFMSVPSVNGKINYLESLEIYKEGFLKVGIFNLMLVIVFLFFFNFIHKVVTNSSCTKN</sequence>
<feature type="transmembrane region" description="Helical" evidence="9">
    <location>
        <begin position="169"/>
        <end position="189"/>
    </location>
</feature>
<evidence type="ECO:0000256" key="9">
    <source>
        <dbReference type="SAM" id="Phobius"/>
    </source>
</evidence>
<organism evidence="11 12">
    <name type="scientific">Wolbachia pipientis</name>
    <dbReference type="NCBI Taxonomy" id="955"/>
    <lineage>
        <taxon>Bacteria</taxon>
        <taxon>Pseudomonadati</taxon>
        <taxon>Pseudomonadota</taxon>
        <taxon>Alphaproteobacteria</taxon>
        <taxon>Rickettsiales</taxon>
        <taxon>Anaplasmataceae</taxon>
        <taxon>Wolbachieae</taxon>
        <taxon>Wolbachia</taxon>
    </lineage>
</organism>
<feature type="transmembrane region" description="Helical" evidence="9">
    <location>
        <begin position="342"/>
        <end position="362"/>
    </location>
</feature>
<evidence type="ECO:0000259" key="10">
    <source>
        <dbReference type="PROSITE" id="PS50850"/>
    </source>
</evidence>
<dbReference type="PANTHER" id="PTHR23517">
    <property type="entry name" value="RESISTANCE PROTEIN MDTM, PUTATIVE-RELATED-RELATED"/>
    <property type="match status" value="1"/>
</dbReference>
<evidence type="ECO:0000256" key="6">
    <source>
        <dbReference type="ARBA" id="ARBA00022989"/>
    </source>
</evidence>
<feature type="transmembrane region" description="Helical" evidence="9">
    <location>
        <begin position="305"/>
        <end position="330"/>
    </location>
</feature>
<dbReference type="InterPro" id="IPR005279">
    <property type="entry name" value="Dipep/tripep_permease"/>
</dbReference>
<dbReference type="AlphaFoldDB" id="A0A6I6CE08"/>
<gene>
    <name evidence="11" type="ORF">E0495_00905</name>
</gene>
<proteinExistence type="inferred from homology"/>
<evidence type="ECO:0000313" key="11">
    <source>
        <dbReference type="EMBL" id="QGT15887.1"/>
    </source>
</evidence>
<evidence type="ECO:0000256" key="4">
    <source>
        <dbReference type="ARBA" id="ARBA00022692"/>
    </source>
</evidence>
<accession>A0A6I6CE08</accession>
<dbReference type="EMBL" id="CP037426">
    <property type="protein sequence ID" value="QGT15887.1"/>
    <property type="molecule type" value="Genomic_DNA"/>
</dbReference>
<dbReference type="NCBIfam" id="TIGR00924">
    <property type="entry name" value="yjdL_sub1_fam"/>
    <property type="match status" value="1"/>
</dbReference>
<dbReference type="CDD" id="cd17346">
    <property type="entry name" value="MFS_DtpA_like"/>
    <property type="match status" value="1"/>
</dbReference>
<dbReference type="InterPro" id="IPR018456">
    <property type="entry name" value="PTR2_symporter_CS"/>
</dbReference>
<feature type="transmembrane region" description="Helical" evidence="9">
    <location>
        <begin position="374"/>
        <end position="395"/>
    </location>
</feature>
<keyword evidence="7 9" id="KW-0472">Membrane</keyword>
<evidence type="ECO:0000256" key="7">
    <source>
        <dbReference type="ARBA" id="ARBA00023136"/>
    </source>
</evidence>
<feature type="transmembrane region" description="Helical" evidence="9">
    <location>
        <begin position="454"/>
        <end position="476"/>
    </location>
</feature>
<feature type="transmembrane region" description="Helical" evidence="9">
    <location>
        <begin position="269"/>
        <end position="285"/>
    </location>
</feature>
<comment type="subcellular location">
    <subcellularLocation>
        <location evidence="1">Cell membrane</location>
        <topology evidence="1">Multi-pass membrane protein</topology>
    </subcellularLocation>
    <subcellularLocation>
        <location evidence="8">Membrane</location>
        <topology evidence="8">Multi-pass membrane protein</topology>
    </subcellularLocation>
</comment>
<keyword evidence="2 8" id="KW-0813">Transport</keyword>
<dbReference type="PANTHER" id="PTHR23517:SF15">
    <property type="entry name" value="PROTON-DEPENDENT OLIGOPEPTIDE FAMILY TRANSPORT PROTEIN"/>
    <property type="match status" value="1"/>
</dbReference>
<feature type="transmembrane region" description="Helical" evidence="9">
    <location>
        <begin position="238"/>
        <end position="257"/>
    </location>
</feature>
<keyword evidence="5" id="KW-0653">Protein transport</keyword>
<dbReference type="Pfam" id="PF00854">
    <property type="entry name" value="PTR2"/>
    <property type="match status" value="1"/>
</dbReference>
<dbReference type="SUPFAM" id="SSF103473">
    <property type="entry name" value="MFS general substrate transporter"/>
    <property type="match status" value="1"/>
</dbReference>
<name>A0A6I6CE08_WOLPI</name>
<evidence type="ECO:0000313" key="12">
    <source>
        <dbReference type="Proteomes" id="UP000422744"/>
    </source>
</evidence>
<feature type="transmembrane region" description="Helical" evidence="9">
    <location>
        <begin position="143"/>
        <end position="163"/>
    </location>
</feature>
<evidence type="ECO:0000256" key="1">
    <source>
        <dbReference type="ARBA" id="ARBA00004651"/>
    </source>
</evidence>
<keyword evidence="5" id="KW-0571">Peptide transport</keyword>